<organism evidence="6 7">
    <name type="scientific">Allocoleopsis franciscana PCC 7113</name>
    <dbReference type="NCBI Taxonomy" id="1173027"/>
    <lineage>
        <taxon>Bacteria</taxon>
        <taxon>Bacillati</taxon>
        <taxon>Cyanobacteriota</taxon>
        <taxon>Cyanophyceae</taxon>
        <taxon>Coleofasciculales</taxon>
        <taxon>Coleofasciculaceae</taxon>
        <taxon>Allocoleopsis</taxon>
        <taxon>Allocoleopsis franciscana</taxon>
    </lineage>
</organism>
<sequence>MTFLKLKPLTLEQLSAVVELDQLCFGGLWTRSGYERELESPNSQLLILEAASDQGESGFQKPSSGLGQGVIVIPEIELEGTQVKPDPTQNAQTADLATAPSPPTILIGLGCYWSILEEAHITILAVHPDYQHQGLGQLLLYALLRDAKRRQLEWATLEVKPSNQAALSLYQKFGFIEAGRRRRYYKDTGEDALILWRGGLQKQDFEETLVNCYRQAKQRLHGGGWQMSHLERNREWA</sequence>
<dbReference type="HOGENOM" id="CLU_013985_23_1_3"/>
<dbReference type="PROSITE" id="PS51186">
    <property type="entry name" value="GNAT"/>
    <property type="match status" value="1"/>
</dbReference>
<dbReference type="RefSeq" id="WP_015185590.1">
    <property type="nucleotide sequence ID" value="NC_019738.1"/>
</dbReference>
<keyword evidence="6" id="KW-0687">Ribonucleoprotein</keyword>
<keyword evidence="6" id="KW-0689">Ribosomal protein</keyword>
<name>K9WNS8_9CYAN</name>
<dbReference type="AlphaFoldDB" id="K9WNS8"/>
<evidence type="ECO:0000256" key="4">
    <source>
        <dbReference type="ARBA" id="ARBA00023315"/>
    </source>
</evidence>
<dbReference type="PATRIC" id="fig|1173027.3.peg.6480"/>
<dbReference type="PANTHER" id="PTHR43420:SF44">
    <property type="entry name" value="ACETYLTRANSFERASE YPEA"/>
    <property type="match status" value="1"/>
</dbReference>
<dbReference type="NCBIfam" id="TIGR01575">
    <property type="entry name" value="rimI"/>
    <property type="match status" value="1"/>
</dbReference>
<dbReference type="Gene3D" id="3.40.630.30">
    <property type="match status" value="1"/>
</dbReference>
<evidence type="ECO:0000256" key="3">
    <source>
        <dbReference type="ARBA" id="ARBA00022679"/>
    </source>
</evidence>
<dbReference type="eggNOG" id="COG0456">
    <property type="taxonomic scope" value="Bacteria"/>
</dbReference>
<dbReference type="SUPFAM" id="SSF55729">
    <property type="entry name" value="Acyl-CoA N-acyltransferases (Nat)"/>
    <property type="match status" value="1"/>
</dbReference>
<keyword evidence="2" id="KW-0963">Cytoplasm</keyword>
<dbReference type="InterPro" id="IPR050680">
    <property type="entry name" value="YpeA/RimI_acetyltransf"/>
</dbReference>
<dbReference type="PANTHER" id="PTHR43420">
    <property type="entry name" value="ACETYLTRANSFERASE"/>
    <property type="match status" value="1"/>
</dbReference>
<keyword evidence="4 6" id="KW-0012">Acyltransferase</keyword>
<accession>K9WNS8</accession>
<keyword evidence="7" id="KW-1185">Reference proteome</keyword>
<dbReference type="Pfam" id="PF00583">
    <property type="entry name" value="Acetyltransf_1"/>
    <property type="match status" value="1"/>
</dbReference>
<dbReference type="Proteomes" id="UP000010471">
    <property type="component" value="Chromosome"/>
</dbReference>
<evidence type="ECO:0000256" key="1">
    <source>
        <dbReference type="ARBA" id="ARBA00005395"/>
    </source>
</evidence>
<reference evidence="6 7" key="1">
    <citation type="submission" date="2012-06" db="EMBL/GenBank/DDBJ databases">
        <title>Finished chromosome of genome of Microcoleus sp. PCC 7113.</title>
        <authorList>
            <consortium name="US DOE Joint Genome Institute"/>
            <person name="Gugger M."/>
            <person name="Coursin T."/>
            <person name="Rippka R."/>
            <person name="Tandeau De Marsac N."/>
            <person name="Huntemann M."/>
            <person name="Wei C.-L."/>
            <person name="Han J."/>
            <person name="Detter J.C."/>
            <person name="Han C."/>
            <person name="Tapia R."/>
            <person name="Chen A."/>
            <person name="Kyrpides N."/>
            <person name="Mavromatis K."/>
            <person name="Markowitz V."/>
            <person name="Szeto E."/>
            <person name="Ivanova N."/>
            <person name="Pagani I."/>
            <person name="Pati A."/>
            <person name="Goodwin L."/>
            <person name="Nordberg H.P."/>
            <person name="Cantor M.N."/>
            <person name="Hua S.X."/>
            <person name="Woyke T."/>
            <person name="Kerfeld C.A."/>
        </authorList>
    </citation>
    <scope>NUCLEOTIDE SEQUENCE [LARGE SCALE GENOMIC DNA]</scope>
    <source>
        <strain evidence="6 7">PCC 7113</strain>
    </source>
</reference>
<evidence type="ECO:0000259" key="5">
    <source>
        <dbReference type="PROSITE" id="PS51186"/>
    </source>
</evidence>
<dbReference type="GO" id="GO:0005840">
    <property type="term" value="C:ribosome"/>
    <property type="evidence" value="ECO:0007669"/>
    <property type="project" value="UniProtKB-KW"/>
</dbReference>
<proteinExistence type="inferred from homology"/>
<evidence type="ECO:0000256" key="2">
    <source>
        <dbReference type="ARBA" id="ARBA00022490"/>
    </source>
</evidence>
<dbReference type="InterPro" id="IPR016181">
    <property type="entry name" value="Acyl_CoA_acyltransferase"/>
</dbReference>
<dbReference type="InterPro" id="IPR006464">
    <property type="entry name" value="AcTrfase_RimI/Ard1"/>
</dbReference>
<dbReference type="EC" id="2.3.1.128" evidence="6"/>
<dbReference type="GO" id="GO:0008080">
    <property type="term" value="F:N-acetyltransferase activity"/>
    <property type="evidence" value="ECO:0007669"/>
    <property type="project" value="InterPro"/>
</dbReference>
<dbReference type="EMBL" id="CP003630">
    <property type="protein sequence ID" value="AFZ21461.1"/>
    <property type="molecule type" value="Genomic_DNA"/>
</dbReference>
<evidence type="ECO:0000313" key="7">
    <source>
        <dbReference type="Proteomes" id="UP000010471"/>
    </source>
</evidence>
<evidence type="ECO:0000313" key="6">
    <source>
        <dbReference type="EMBL" id="AFZ21461.1"/>
    </source>
</evidence>
<feature type="domain" description="N-acetyltransferase" evidence="5">
    <location>
        <begin position="4"/>
        <end position="198"/>
    </location>
</feature>
<protein>
    <submittedName>
        <fullName evidence="6">(SSU ribosomal protein S18P)-alanine acetyltransferase</fullName>
        <ecNumber evidence="6">2.3.1.128</ecNumber>
    </submittedName>
</protein>
<dbReference type="STRING" id="1173027.Mic7113_5848"/>
<dbReference type="InterPro" id="IPR000182">
    <property type="entry name" value="GNAT_dom"/>
</dbReference>
<gene>
    <name evidence="6" type="ORF">Mic7113_5848</name>
</gene>
<comment type="similarity">
    <text evidence="1">Belongs to the acetyltransferase family. RimI subfamily.</text>
</comment>
<keyword evidence="3 6" id="KW-0808">Transferase</keyword>
<dbReference type="KEGG" id="mic:Mic7113_5848"/>